<keyword evidence="2" id="KW-0479">Metal-binding</keyword>
<dbReference type="Gene3D" id="3.90.1590.10">
    <property type="entry name" value="glutathione-dependent formaldehyde- activating enzyme (gfa)"/>
    <property type="match status" value="2"/>
</dbReference>
<dbReference type="SUPFAM" id="SSF51316">
    <property type="entry name" value="Mss4-like"/>
    <property type="match status" value="2"/>
</dbReference>
<evidence type="ECO:0000313" key="7">
    <source>
        <dbReference type="Proteomes" id="UP000236621"/>
    </source>
</evidence>
<evidence type="ECO:0000256" key="2">
    <source>
        <dbReference type="ARBA" id="ARBA00022723"/>
    </source>
</evidence>
<dbReference type="OrthoDB" id="5422068at2759"/>
<evidence type="ECO:0000256" key="3">
    <source>
        <dbReference type="ARBA" id="ARBA00022833"/>
    </source>
</evidence>
<evidence type="ECO:0000256" key="4">
    <source>
        <dbReference type="ARBA" id="ARBA00023239"/>
    </source>
</evidence>
<protein>
    <recommendedName>
        <fullName evidence="5">CENP-V/GFA domain-containing protein</fullName>
    </recommendedName>
</protein>
<dbReference type="PANTHER" id="PTHR33337">
    <property type="entry name" value="GFA DOMAIN-CONTAINING PROTEIN"/>
    <property type="match status" value="1"/>
</dbReference>
<accession>A0A2K3QPU9</accession>
<keyword evidence="3" id="KW-0862">Zinc</keyword>
<organism evidence="6 7">
    <name type="scientific">Tolypocladium capitatum</name>
    <dbReference type="NCBI Taxonomy" id="45235"/>
    <lineage>
        <taxon>Eukaryota</taxon>
        <taxon>Fungi</taxon>
        <taxon>Dikarya</taxon>
        <taxon>Ascomycota</taxon>
        <taxon>Pezizomycotina</taxon>
        <taxon>Sordariomycetes</taxon>
        <taxon>Hypocreomycetidae</taxon>
        <taxon>Hypocreales</taxon>
        <taxon>Ophiocordycipitaceae</taxon>
        <taxon>Tolypocladium</taxon>
    </lineage>
</organism>
<dbReference type="InterPro" id="IPR011057">
    <property type="entry name" value="Mss4-like_sf"/>
</dbReference>
<dbReference type="EMBL" id="NRSZ01000095">
    <property type="protein sequence ID" value="PNY29551.1"/>
    <property type="molecule type" value="Genomic_DNA"/>
</dbReference>
<dbReference type="PROSITE" id="PS51891">
    <property type="entry name" value="CENP_V_GFA"/>
    <property type="match status" value="1"/>
</dbReference>
<dbReference type="Proteomes" id="UP000236621">
    <property type="component" value="Unassembled WGS sequence"/>
</dbReference>
<dbReference type="Pfam" id="PF04828">
    <property type="entry name" value="GFA"/>
    <property type="match status" value="2"/>
</dbReference>
<keyword evidence="4" id="KW-0456">Lyase</keyword>
<dbReference type="AlphaFoldDB" id="A0A2K3QPU9"/>
<reference evidence="6 7" key="1">
    <citation type="submission" date="2017-08" db="EMBL/GenBank/DDBJ databases">
        <title>Harnessing the power of phylogenomics to disentangle the directionality and signatures of interkingdom host jumping in the parasitic fungal genus Tolypocladium.</title>
        <authorList>
            <person name="Quandt C.A."/>
            <person name="Patterson W."/>
            <person name="Spatafora J.W."/>
        </authorList>
    </citation>
    <scope>NUCLEOTIDE SEQUENCE [LARGE SCALE GENOMIC DNA]</scope>
    <source>
        <strain evidence="6 7">CBS 113982</strain>
    </source>
</reference>
<name>A0A2K3QPU9_9HYPO</name>
<evidence type="ECO:0000259" key="5">
    <source>
        <dbReference type="PROSITE" id="PS51891"/>
    </source>
</evidence>
<dbReference type="PANTHER" id="PTHR33337:SF31">
    <property type="entry name" value="DUF636 DOMAIN PROTEIN (AFU_ORTHOLOGUE AFUA_2G12650)"/>
    <property type="match status" value="1"/>
</dbReference>
<comment type="caution">
    <text evidence="6">The sequence shown here is derived from an EMBL/GenBank/DDBJ whole genome shotgun (WGS) entry which is preliminary data.</text>
</comment>
<dbReference type="InterPro" id="IPR006913">
    <property type="entry name" value="CENP-V/GFA"/>
</dbReference>
<dbReference type="GO" id="GO:0046872">
    <property type="term" value="F:metal ion binding"/>
    <property type="evidence" value="ECO:0007669"/>
    <property type="project" value="UniProtKB-KW"/>
</dbReference>
<gene>
    <name evidence="6" type="ORF">TCAP_00535</name>
</gene>
<dbReference type="GO" id="GO:0016846">
    <property type="term" value="F:carbon-sulfur lyase activity"/>
    <property type="evidence" value="ECO:0007669"/>
    <property type="project" value="InterPro"/>
</dbReference>
<evidence type="ECO:0000313" key="6">
    <source>
        <dbReference type="EMBL" id="PNY29551.1"/>
    </source>
</evidence>
<proteinExistence type="inferred from homology"/>
<keyword evidence="7" id="KW-1185">Reference proteome</keyword>
<evidence type="ECO:0000256" key="1">
    <source>
        <dbReference type="ARBA" id="ARBA00005495"/>
    </source>
</evidence>
<comment type="similarity">
    <text evidence="1">Belongs to the Gfa family.</text>
</comment>
<dbReference type="STRING" id="45235.A0A2K3QPU9"/>
<sequence>MGELQTTCHCGAVHNTVIALQNTTGQPPDIELCHCYGCRHSTGQLYATYCKIRQSAVGSPLASPSLTRFIAAEPESTGSANLTDMPEHGQGASVTLYFCSTCGCHVFRSVVGADDASLEVATGTLTRGIEGRGPEGQGLAAKFGPHVNVESTVDGGLTKWMSRVPVVDGGLGAVKHFAGNREASRDAALAASCLCERVSFRITRPNADSHKPQSGFADAIVPFHTQDAEMHNPKDVKWWLRQNDTRYLGGLCVCRSCRLASGFELQAWAFIPRANIEFRSRAGDHEEDGMWRVLDFDGLHSRGVTRGYESSPGVVREFCPSCGATVFWHDEWRPELIDVSAGLLRSHDGVRAESWLDWWTGRVSFAEDVALGRRGSPATRARLFLEALQEGLEASAGN</sequence>
<feature type="domain" description="CENP-V/GFA" evidence="5">
    <location>
        <begin position="1"/>
        <end position="161"/>
    </location>
</feature>